<dbReference type="Proteomes" id="UP000824007">
    <property type="component" value="Unassembled WGS sequence"/>
</dbReference>
<dbReference type="SMART" id="SM00530">
    <property type="entry name" value="HTH_XRE"/>
    <property type="match status" value="1"/>
</dbReference>
<dbReference type="CDD" id="cd00093">
    <property type="entry name" value="HTH_XRE"/>
    <property type="match status" value="1"/>
</dbReference>
<proteinExistence type="predicted"/>
<dbReference type="Gene3D" id="1.10.260.40">
    <property type="entry name" value="lambda repressor-like DNA-binding domains"/>
    <property type="match status" value="1"/>
</dbReference>
<dbReference type="AlphaFoldDB" id="A0A9D2C6D2"/>
<organism evidence="2 3">
    <name type="scientific">Candidatus Eisenbergiella pullistercoris</name>
    <dbReference type="NCBI Taxonomy" id="2838555"/>
    <lineage>
        <taxon>Bacteria</taxon>
        <taxon>Bacillati</taxon>
        <taxon>Bacillota</taxon>
        <taxon>Clostridia</taxon>
        <taxon>Lachnospirales</taxon>
        <taxon>Lachnospiraceae</taxon>
        <taxon>Eisenbergiella</taxon>
    </lineage>
</organism>
<dbReference type="InterPro" id="IPR010982">
    <property type="entry name" value="Lambda_DNA-bd_dom_sf"/>
</dbReference>
<evidence type="ECO:0000313" key="2">
    <source>
        <dbReference type="EMBL" id="HIY59724.1"/>
    </source>
</evidence>
<dbReference type="SUPFAM" id="SSF47413">
    <property type="entry name" value="lambda repressor-like DNA-binding domains"/>
    <property type="match status" value="1"/>
</dbReference>
<evidence type="ECO:0000259" key="1">
    <source>
        <dbReference type="PROSITE" id="PS50943"/>
    </source>
</evidence>
<dbReference type="PROSITE" id="PS50943">
    <property type="entry name" value="HTH_CROC1"/>
    <property type="match status" value="1"/>
</dbReference>
<gene>
    <name evidence="2" type="ORF">H9831_03440</name>
</gene>
<sequence>MNNFDFLKSPDEVNKGIAKRMSQRRKEKKITQVQLAKYSDVSLGSIKRFERTGEISLTSLVKIAFALGCEDDFESLFARRGYASIEEVINEGK</sequence>
<feature type="domain" description="HTH cro/C1-type" evidence="1">
    <location>
        <begin position="21"/>
        <end position="73"/>
    </location>
</feature>
<protein>
    <submittedName>
        <fullName evidence="2">Helix-turn-helix transcriptional regulator</fullName>
    </submittedName>
</protein>
<reference evidence="2" key="2">
    <citation type="submission" date="2021-04" db="EMBL/GenBank/DDBJ databases">
        <authorList>
            <person name="Gilroy R."/>
        </authorList>
    </citation>
    <scope>NUCLEOTIDE SEQUENCE</scope>
    <source>
        <strain evidence="2">ChiSxjej3B15-24422</strain>
    </source>
</reference>
<dbReference type="Pfam" id="PF01381">
    <property type="entry name" value="HTH_3"/>
    <property type="match status" value="1"/>
</dbReference>
<accession>A0A9D2C6D2</accession>
<dbReference type="EMBL" id="DXDD01000042">
    <property type="protein sequence ID" value="HIY59724.1"/>
    <property type="molecule type" value="Genomic_DNA"/>
</dbReference>
<evidence type="ECO:0000313" key="3">
    <source>
        <dbReference type="Proteomes" id="UP000824007"/>
    </source>
</evidence>
<comment type="caution">
    <text evidence="2">The sequence shown here is derived from an EMBL/GenBank/DDBJ whole genome shotgun (WGS) entry which is preliminary data.</text>
</comment>
<dbReference type="InterPro" id="IPR001387">
    <property type="entry name" value="Cro/C1-type_HTH"/>
</dbReference>
<reference evidence="2" key="1">
    <citation type="journal article" date="2021" name="PeerJ">
        <title>Extensive microbial diversity within the chicken gut microbiome revealed by metagenomics and culture.</title>
        <authorList>
            <person name="Gilroy R."/>
            <person name="Ravi A."/>
            <person name="Getino M."/>
            <person name="Pursley I."/>
            <person name="Horton D.L."/>
            <person name="Alikhan N.F."/>
            <person name="Baker D."/>
            <person name="Gharbi K."/>
            <person name="Hall N."/>
            <person name="Watson M."/>
            <person name="Adriaenssens E.M."/>
            <person name="Foster-Nyarko E."/>
            <person name="Jarju S."/>
            <person name="Secka A."/>
            <person name="Antonio M."/>
            <person name="Oren A."/>
            <person name="Chaudhuri R.R."/>
            <person name="La Ragione R."/>
            <person name="Hildebrand F."/>
            <person name="Pallen M.J."/>
        </authorList>
    </citation>
    <scope>NUCLEOTIDE SEQUENCE</scope>
    <source>
        <strain evidence="2">ChiSxjej3B15-24422</strain>
    </source>
</reference>
<dbReference type="GO" id="GO:0003677">
    <property type="term" value="F:DNA binding"/>
    <property type="evidence" value="ECO:0007669"/>
    <property type="project" value="InterPro"/>
</dbReference>
<name>A0A9D2C6D2_9FIRM</name>